<dbReference type="CDD" id="cd05379">
    <property type="entry name" value="CAP_bacterial"/>
    <property type="match status" value="1"/>
</dbReference>
<dbReference type="OrthoDB" id="568194at2759"/>
<feature type="region of interest" description="Disordered" evidence="1">
    <location>
        <begin position="187"/>
        <end position="235"/>
    </location>
</feature>
<evidence type="ECO:0000259" key="3">
    <source>
        <dbReference type="Pfam" id="PF00188"/>
    </source>
</evidence>
<proteinExistence type="predicted"/>
<dbReference type="STRING" id="4795.A0A225V504"/>
<sequence>MVATFKTSLALLIVIAASSTGKTDADIISNLQHESRNLAATYTTTSQYAAAMLASVNVQRAAQGLRPLCINTKLMAASKRHSDDMAAKNYMSHTGSDGSTMSQRITATGYKWNRIAENVAAGQRNVAAVMTSWMNSPGHRANILGDYTMFGTAYAYSSTSTYKHYWTQNFGKSSTESCNYEDIEYVEPPSLNGTESTDNSSVVLPNEPPTDGNDSTDNPTAVLPNDPPTDSNVDL</sequence>
<feature type="signal peptide" evidence="2">
    <location>
        <begin position="1"/>
        <end position="25"/>
    </location>
</feature>
<dbReference type="EMBL" id="NBNE01007923">
    <property type="protein sequence ID" value="OWZ00069.1"/>
    <property type="molecule type" value="Genomic_DNA"/>
</dbReference>
<dbReference type="PANTHER" id="PTHR31157:SF1">
    <property type="entry name" value="SCP DOMAIN-CONTAINING PROTEIN"/>
    <property type="match status" value="1"/>
</dbReference>
<accession>A0A225V504</accession>
<feature type="compositionally biased region" description="Polar residues" evidence="1">
    <location>
        <begin position="191"/>
        <end position="203"/>
    </location>
</feature>
<dbReference type="AlphaFoldDB" id="A0A225V504"/>
<evidence type="ECO:0000256" key="1">
    <source>
        <dbReference type="SAM" id="MobiDB-lite"/>
    </source>
</evidence>
<keyword evidence="5" id="KW-1185">Reference proteome</keyword>
<comment type="caution">
    <text evidence="4">The sequence shown here is derived from an EMBL/GenBank/DDBJ whole genome shotgun (WGS) entry which is preliminary data.</text>
</comment>
<gene>
    <name evidence="4" type="ORF">PHMEG_00028821</name>
</gene>
<evidence type="ECO:0000313" key="4">
    <source>
        <dbReference type="EMBL" id="OWZ00069.1"/>
    </source>
</evidence>
<dbReference type="InterPro" id="IPR035940">
    <property type="entry name" value="CAP_sf"/>
</dbReference>
<protein>
    <submittedName>
        <fullName evidence="4">SCP-like extracellular protein</fullName>
    </submittedName>
</protein>
<feature type="domain" description="SCP" evidence="3">
    <location>
        <begin position="54"/>
        <end position="170"/>
    </location>
</feature>
<dbReference type="InterPro" id="IPR014044">
    <property type="entry name" value="CAP_dom"/>
</dbReference>
<evidence type="ECO:0000256" key="2">
    <source>
        <dbReference type="SAM" id="SignalP"/>
    </source>
</evidence>
<dbReference type="Proteomes" id="UP000198211">
    <property type="component" value="Unassembled WGS sequence"/>
</dbReference>
<name>A0A225V504_9STRA</name>
<keyword evidence="2" id="KW-0732">Signal</keyword>
<reference evidence="5" key="1">
    <citation type="submission" date="2017-03" db="EMBL/GenBank/DDBJ databases">
        <title>Phytopthora megakarya and P. palmivora, two closely related causual agents of cacao black pod achieved similar genome size and gene model numbers by different mechanisms.</title>
        <authorList>
            <person name="Ali S."/>
            <person name="Shao J."/>
            <person name="Larry D.J."/>
            <person name="Kronmiller B."/>
            <person name="Shen D."/>
            <person name="Strem M.D."/>
            <person name="Melnick R.L."/>
            <person name="Guiltinan M.J."/>
            <person name="Tyler B.M."/>
            <person name="Meinhardt L.W."/>
            <person name="Bailey B.A."/>
        </authorList>
    </citation>
    <scope>NUCLEOTIDE SEQUENCE [LARGE SCALE GENOMIC DNA]</scope>
    <source>
        <strain evidence="5">zdho120</strain>
    </source>
</reference>
<evidence type="ECO:0000313" key="5">
    <source>
        <dbReference type="Proteomes" id="UP000198211"/>
    </source>
</evidence>
<dbReference type="Pfam" id="PF00188">
    <property type="entry name" value="CAP"/>
    <property type="match status" value="1"/>
</dbReference>
<feature type="chain" id="PRO_5013347770" evidence="2">
    <location>
        <begin position="26"/>
        <end position="235"/>
    </location>
</feature>
<dbReference type="SUPFAM" id="SSF55797">
    <property type="entry name" value="PR-1-like"/>
    <property type="match status" value="1"/>
</dbReference>
<dbReference type="Gene3D" id="3.40.33.10">
    <property type="entry name" value="CAP"/>
    <property type="match status" value="1"/>
</dbReference>
<organism evidence="4 5">
    <name type="scientific">Phytophthora megakarya</name>
    <dbReference type="NCBI Taxonomy" id="4795"/>
    <lineage>
        <taxon>Eukaryota</taxon>
        <taxon>Sar</taxon>
        <taxon>Stramenopiles</taxon>
        <taxon>Oomycota</taxon>
        <taxon>Peronosporomycetes</taxon>
        <taxon>Peronosporales</taxon>
        <taxon>Peronosporaceae</taxon>
        <taxon>Phytophthora</taxon>
    </lineage>
</organism>
<dbReference type="PANTHER" id="PTHR31157">
    <property type="entry name" value="SCP DOMAIN-CONTAINING PROTEIN"/>
    <property type="match status" value="1"/>
</dbReference>